<dbReference type="PANTHER" id="PTHR12080">
    <property type="entry name" value="SIGNALING LYMPHOCYTIC ACTIVATION MOLECULE"/>
    <property type="match status" value="1"/>
</dbReference>
<accession>A0A9Q1EJ98</accession>
<dbReference type="SUPFAM" id="SSF48726">
    <property type="entry name" value="Immunoglobulin"/>
    <property type="match status" value="3"/>
</dbReference>
<keyword evidence="8" id="KW-1185">Reference proteome</keyword>
<keyword evidence="5" id="KW-0812">Transmembrane</keyword>
<sequence>MPFTQSKQLNCIVGEKVTFKTVVKNNGHVLSHGTEIGKVIKKSPGISDRYTGRLQWDSSTGFFSLSGLKMSDSGDYLIEDYDGSQREEVTYQLTVYTRVPKPWVSSRNKMKSTCSVLCSVNGTEVTLSWHREGETLFETSSPNLSTPLSLPLEIEEYSGPYSCVATNPVSNKTVLVKPEEHCFESVSKPHIETSAAGGSRRCTLQCSVQNGREVTLSWSTEGVTLFHTSNPNLNTHLSLTLEIQESNFTYSCVATNPVSEERAAYHPSQVCEEHGIRSHDAVLYIMFVLRLVEFVLVTVGVGLLIRLYKVLTQHRQVHLS</sequence>
<proteinExistence type="predicted"/>
<feature type="domain" description="Ig-like" evidence="6">
    <location>
        <begin position="178"/>
        <end position="264"/>
    </location>
</feature>
<dbReference type="PROSITE" id="PS50835">
    <property type="entry name" value="IG_LIKE"/>
    <property type="match status" value="2"/>
</dbReference>
<gene>
    <name evidence="7" type="ORF">SKAU_G00345070</name>
</gene>
<dbReference type="OrthoDB" id="8741746at2759"/>
<dbReference type="GO" id="GO:0016020">
    <property type="term" value="C:membrane"/>
    <property type="evidence" value="ECO:0007669"/>
    <property type="project" value="UniProtKB-SubCell"/>
</dbReference>
<evidence type="ECO:0000256" key="5">
    <source>
        <dbReference type="SAM" id="Phobius"/>
    </source>
</evidence>
<dbReference type="CDD" id="cd00096">
    <property type="entry name" value="Ig"/>
    <property type="match status" value="1"/>
</dbReference>
<reference evidence="7" key="1">
    <citation type="journal article" date="2023" name="Science">
        <title>Genome structures resolve the early diversification of teleost fishes.</title>
        <authorList>
            <person name="Parey E."/>
            <person name="Louis A."/>
            <person name="Montfort J."/>
            <person name="Bouchez O."/>
            <person name="Roques C."/>
            <person name="Iampietro C."/>
            <person name="Lluch J."/>
            <person name="Castinel A."/>
            <person name="Donnadieu C."/>
            <person name="Desvignes T."/>
            <person name="Floi Bucao C."/>
            <person name="Jouanno E."/>
            <person name="Wen M."/>
            <person name="Mejri S."/>
            <person name="Dirks R."/>
            <person name="Jansen H."/>
            <person name="Henkel C."/>
            <person name="Chen W.J."/>
            <person name="Zahm M."/>
            <person name="Cabau C."/>
            <person name="Klopp C."/>
            <person name="Thompson A.W."/>
            <person name="Robinson-Rechavi M."/>
            <person name="Braasch I."/>
            <person name="Lecointre G."/>
            <person name="Bobe J."/>
            <person name="Postlethwait J.H."/>
            <person name="Berthelot C."/>
            <person name="Roest Crollius H."/>
            <person name="Guiguen Y."/>
        </authorList>
    </citation>
    <scope>NUCLEOTIDE SEQUENCE</scope>
    <source>
        <strain evidence="7">WJC10195</strain>
    </source>
</reference>
<dbReference type="Proteomes" id="UP001152622">
    <property type="component" value="Chromosome 16"/>
</dbReference>
<keyword evidence="3 5" id="KW-0472">Membrane</keyword>
<dbReference type="InterPro" id="IPR007110">
    <property type="entry name" value="Ig-like_dom"/>
</dbReference>
<evidence type="ECO:0000256" key="4">
    <source>
        <dbReference type="ARBA" id="ARBA00023180"/>
    </source>
</evidence>
<dbReference type="InterPro" id="IPR013783">
    <property type="entry name" value="Ig-like_fold"/>
</dbReference>
<keyword evidence="2" id="KW-0732">Signal</keyword>
<dbReference type="EMBL" id="JAINUF010000016">
    <property type="protein sequence ID" value="KAJ8339874.1"/>
    <property type="molecule type" value="Genomic_DNA"/>
</dbReference>
<dbReference type="AlphaFoldDB" id="A0A9Q1EJ98"/>
<comment type="caution">
    <text evidence="7">The sequence shown here is derived from an EMBL/GenBank/DDBJ whole genome shotgun (WGS) entry which is preliminary data.</text>
</comment>
<evidence type="ECO:0000313" key="7">
    <source>
        <dbReference type="EMBL" id="KAJ8339874.1"/>
    </source>
</evidence>
<evidence type="ECO:0000256" key="1">
    <source>
        <dbReference type="ARBA" id="ARBA00004370"/>
    </source>
</evidence>
<keyword evidence="5" id="KW-1133">Transmembrane helix</keyword>
<comment type="subcellular location">
    <subcellularLocation>
        <location evidence="1">Membrane</location>
    </subcellularLocation>
</comment>
<dbReference type="InterPro" id="IPR015631">
    <property type="entry name" value="CD2/SLAM_rcpt"/>
</dbReference>
<keyword evidence="4" id="KW-0325">Glycoprotein</keyword>
<evidence type="ECO:0000256" key="3">
    <source>
        <dbReference type="ARBA" id="ARBA00023136"/>
    </source>
</evidence>
<evidence type="ECO:0000313" key="8">
    <source>
        <dbReference type="Proteomes" id="UP001152622"/>
    </source>
</evidence>
<feature type="transmembrane region" description="Helical" evidence="5">
    <location>
        <begin position="281"/>
        <end position="305"/>
    </location>
</feature>
<evidence type="ECO:0000256" key="2">
    <source>
        <dbReference type="ARBA" id="ARBA00022729"/>
    </source>
</evidence>
<name>A0A9Q1EJ98_SYNKA</name>
<organism evidence="7 8">
    <name type="scientific">Synaphobranchus kaupii</name>
    <name type="common">Kaup's arrowtooth eel</name>
    <dbReference type="NCBI Taxonomy" id="118154"/>
    <lineage>
        <taxon>Eukaryota</taxon>
        <taxon>Metazoa</taxon>
        <taxon>Chordata</taxon>
        <taxon>Craniata</taxon>
        <taxon>Vertebrata</taxon>
        <taxon>Euteleostomi</taxon>
        <taxon>Actinopterygii</taxon>
        <taxon>Neopterygii</taxon>
        <taxon>Teleostei</taxon>
        <taxon>Anguilliformes</taxon>
        <taxon>Synaphobranchidae</taxon>
        <taxon>Synaphobranchus</taxon>
    </lineage>
</organism>
<evidence type="ECO:0000259" key="6">
    <source>
        <dbReference type="PROSITE" id="PS50835"/>
    </source>
</evidence>
<dbReference type="PANTHER" id="PTHR12080:SF55">
    <property type="entry name" value="LYMPHOCYTE FUNCTION-ASSOCIATED ANTIGEN 3"/>
    <property type="match status" value="1"/>
</dbReference>
<feature type="domain" description="Ig-like" evidence="6">
    <location>
        <begin position="100"/>
        <end position="175"/>
    </location>
</feature>
<protein>
    <recommendedName>
        <fullName evidence="6">Ig-like domain-containing protein</fullName>
    </recommendedName>
</protein>
<dbReference type="Gene3D" id="2.60.40.10">
    <property type="entry name" value="Immunoglobulins"/>
    <property type="match status" value="3"/>
</dbReference>
<dbReference type="InterPro" id="IPR036179">
    <property type="entry name" value="Ig-like_dom_sf"/>
</dbReference>